<accession>A0A9N8PHQ0</accession>
<name>A0A9N8PHQ0_9PEZI</name>
<gene>
    <name evidence="2" type="ORF">AWRI4233_LOCUS5461</name>
</gene>
<evidence type="ECO:0000313" key="3">
    <source>
        <dbReference type="Proteomes" id="UP000714618"/>
    </source>
</evidence>
<dbReference type="EMBL" id="CAIJEO010000007">
    <property type="protein sequence ID" value="CAD0096099.1"/>
    <property type="molecule type" value="Genomic_DNA"/>
</dbReference>
<protein>
    <submittedName>
        <fullName evidence="2">Uncharacterized protein</fullName>
    </submittedName>
</protein>
<feature type="compositionally biased region" description="Basic and acidic residues" evidence="1">
    <location>
        <begin position="281"/>
        <end position="316"/>
    </location>
</feature>
<dbReference type="OrthoDB" id="3932940at2759"/>
<dbReference type="AlphaFoldDB" id="A0A9N8PHQ0"/>
<feature type="region of interest" description="Disordered" evidence="1">
    <location>
        <begin position="188"/>
        <end position="264"/>
    </location>
</feature>
<dbReference type="Proteomes" id="UP000714618">
    <property type="component" value="Unassembled WGS sequence"/>
</dbReference>
<feature type="region of interest" description="Disordered" evidence="1">
    <location>
        <begin position="279"/>
        <end position="316"/>
    </location>
</feature>
<proteinExistence type="predicted"/>
<comment type="caution">
    <text evidence="2">The sequence shown here is derived from an EMBL/GenBank/DDBJ whole genome shotgun (WGS) entry which is preliminary data.</text>
</comment>
<reference evidence="2" key="1">
    <citation type="submission" date="2020-06" db="EMBL/GenBank/DDBJ databases">
        <authorList>
            <person name="Onetto C."/>
        </authorList>
    </citation>
    <scope>NUCLEOTIDE SEQUENCE</scope>
</reference>
<evidence type="ECO:0000256" key="1">
    <source>
        <dbReference type="SAM" id="MobiDB-lite"/>
    </source>
</evidence>
<organism evidence="2 3">
    <name type="scientific">Aureobasidium mustum</name>
    <dbReference type="NCBI Taxonomy" id="2773714"/>
    <lineage>
        <taxon>Eukaryota</taxon>
        <taxon>Fungi</taxon>
        <taxon>Dikarya</taxon>
        <taxon>Ascomycota</taxon>
        <taxon>Pezizomycotina</taxon>
        <taxon>Dothideomycetes</taxon>
        <taxon>Dothideomycetidae</taxon>
        <taxon>Dothideales</taxon>
        <taxon>Saccotheciaceae</taxon>
        <taxon>Aureobasidium</taxon>
    </lineage>
</organism>
<feature type="compositionally biased region" description="Polar residues" evidence="1">
    <location>
        <begin position="233"/>
        <end position="260"/>
    </location>
</feature>
<evidence type="ECO:0000313" key="2">
    <source>
        <dbReference type="EMBL" id="CAD0096099.1"/>
    </source>
</evidence>
<sequence>MVRVLGIVDDRLTCIDPNRDPDREWQRAVTPALTLAQHFAQIKEKEAAACLLESVDKALEISRKEEKGTVQLRGSENYVEPRIDYCSRISRFRPVRDGLIVHPSWERQDFSALLKMWCVESPQHRHSRAAYAFNLDGTPTIEYEKALSIYAQQRMDAVEAHSRDYALKKAGRVTGRTVLRLATAPVRSEGIQKQQVSSQIDEDEEDRDEQRRKIVAKPKAAISPRHARGRVSKPTNAKSRRMNTSSRGVPKQSLSPSQDGETLPRGLWCKKLEGRANINECYRKRREDTLREREGLSPDPQRAEAEAKREQHEATG</sequence>
<keyword evidence="3" id="KW-1185">Reference proteome</keyword>